<name>A0ABX9A0W1_9SPHN</name>
<dbReference type="EMBL" id="CP081294">
    <property type="protein sequence ID" value="QZD94911.1"/>
    <property type="molecule type" value="Genomic_DNA"/>
</dbReference>
<proteinExistence type="predicted"/>
<evidence type="ECO:0000256" key="1">
    <source>
        <dbReference type="SAM" id="Phobius"/>
    </source>
</evidence>
<keyword evidence="1" id="KW-0812">Transmembrane</keyword>
<evidence type="ECO:0000313" key="4">
    <source>
        <dbReference type="Proteomes" id="UP000824321"/>
    </source>
</evidence>
<dbReference type="Proteomes" id="UP000824321">
    <property type="component" value="Chromosome"/>
</dbReference>
<gene>
    <name evidence="3" type="ORF">K3136_12635</name>
</gene>
<feature type="domain" description="TPM" evidence="2">
    <location>
        <begin position="137"/>
        <end position="199"/>
    </location>
</feature>
<dbReference type="InterPro" id="IPR007621">
    <property type="entry name" value="TPM_dom"/>
</dbReference>
<protein>
    <recommendedName>
        <fullName evidence="2">TPM domain-containing protein</fullName>
    </recommendedName>
</protein>
<dbReference type="PANTHER" id="PTHR30373">
    <property type="entry name" value="UPF0603 PROTEIN YGCG"/>
    <property type="match status" value="1"/>
</dbReference>
<dbReference type="RefSeq" id="WP_221430654.1">
    <property type="nucleotide sequence ID" value="NZ_CP081294.1"/>
</dbReference>
<keyword evidence="1" id="KW-0472">Membrane</keyword>
<reference evidence="3 4" key="1">
    <citation type="submission" date="2021-08" db="EMBL/GenBank/DDBJ databases">
        <title>Comparative Genomics Analysis of the Genus Qipengyuania Reveals Extensive Genetic Diversity and Metabolic Versatility, Including the Description of Fifteen Novel Species.</title>
        <authorList>
            <person name="Liu Y."/>
        </authorList>
    </citation>
    <scope>NUCLEOTIDE SEQUENCE [LARGE SCALE GENOMIC DNA]</scope>
    <source>
        <strain evidence="3 4">1NDH1</strain>
    </source>
</reference>
<dbReference type="Pfam" id="PF04536">
    <property type="entry name" value="TPM_phosphatase"/>
    <property type="match status" value="1"/>
</dbReference>
<organism evidence="3 4">
    <name type="scientific">Qipengyuania gelatinilytica</name>
    <dbReference type="NCBI Taxonomy" id="2867231"/>
    <lineage>
        <taxon>Bacteria</taxon>
        <taxon>Pseudomonadati</taxon>
        <taxon>Pseudomonadota</taxon>
        <taxon>Alphaproteobacteria</taxon>
        <taxon>Sphingomonadales</taxon>
        <taxon>Erythrobacteraceae</taxon>
        <taxon>Qipengyuania</taxon>
    </lineage>
</organism>
<evidence type="ECO:0000313" key="3">
    <source>
        <dbReference type="EMBL" id="QZD94911.1"/>
    </source>
</evidence>
<keyword evidence="4" id="KW-1185">Reference proteome</keyword>
<sequence length="224" mass="24439">MGYLDEKQHRIVTEAVAAAEQQTSGEIVTVLADRSDGYTDVALWWALGISFTVMSLLAAFPQPVLDWIDGLMGGWSSEWTRGQVLTLVLGAGLGALLLALAVQLWQPLKFRMIPSPVTAQRVRDAAIRHFKVGAERRTHGRTGVLLYLSMREHRAEIVADDAIATQVPAEVWGEAMVDMLAEVSKGCVAEGLAAGVRDVGIVLAEHFPRDADDQNELPDRLIEV</sequence>
<feature type="transmembrane region" description="Helical" evidence="1">
    <location>
        <begin position="42"/>
        <end position="64"/>
    </location>
</feature>
<accession>A0ABX9A0W1</accession>
<feature type="transmembrane region" description="Helical" evidence="1">
    <location>
        <begin position="84"/>
        <end position="105"/>
    </location>
</feature>
<keyword evidence="1" id="KW-1133">Transmembrane helix</keyword>
<dbReference type="Gene3D" id="3.10.310.50">
    <property type="match status" value="1"/>
</dbReference>
<dbReference type="PANTHER" id="PTHR30373:SF8">
    <property type="entry name" value="BLL7265 PROTEIN"/>
    <property type="match status" value="1"/>
</dbReference>
<evidence type="ECO:0000259" key="2">
    <source>
        <dbReference type="Pfam" id="PF04536"/>
    </source>
</evidence>